<proteinExistence type="predicted"/>
<dbReference type="RefSeq" id="WP_248656033.1">
    <property type="nucleotide sequence ID" value="NZ_CP096658.1"/>
</dbReference>
<evidence type="ECO:0000313" key="3">
    <source>
        <dbReference type="Proteomes" id="UP000830434"/>
    </source>
</evidence>
<protein>
    <submittedName>
        <fullName evidence="2">Uncharacterized protein</fullName>
    </submittedName>
</protein>
<keyword evidence="3" id="KW-1185">Reference proteome</keyword>
<gene>
    <name evidence="2" type="ORF">M0R88_05915</name>
</gene>
<keyword evidence="1" id="KW-0812">Transmembrane</keyword>
<keyword evidence="1" id="KW-0472">Membrane</keyword>
<dbReference type="Proteomes" id="UP000830434">
    <property type="component" value="Chromosome"/>
</dbReference>
<keyword evidence="1" id="KW-1133">Transmembrane helix</keyword>
<organism evidence="2 3">
    <name type="scientific">Halorussus gelatinilyticus</name>
    <dbReference type="NCBI Taxonomy" id="2937524"/>
    <lineage>
        <taxon>Archaea</taxon>
        <taxon>Methanobacteriati</taxon>
        <taxon>Methanobacteriota</taxon>
        <taxon>Stenosarchaea group</taxon>
        <taxon>Halobacteria</taxon>
        <taxon>Halobacteriales</taxon>
        <taxon>Haladaptataceae</taxon>
        <taxon>Halorussus</taxon>
    </lineage>
</organism>
<dbReference type="KEGG" id="haxz:M0R88_05915"/>
<dbReference type="GeneID" id="72189372"/>
<sequence>MSIGPFSAGAVLGSIATLVGAGTPLYYRYVRGAKSHISLSRLETIEDSEWRDGRVDGNDRWSRRILIRASNNGWRDGVIRDVVLNQVILSDSSGQSIVDSPESGVEKIELEHFDRSGEKTRLTLQQRTNYGGQIVGGRDDELLAIIPFILQDSDLGKSMKHADRGTFSFSLQIEDNKRIYWTTIEATTSLEDSAGGDLQTPNDSA</sequence>
<dbReference type="AlphaFoldDB" id="A0A8U0ILV2"/>
<evidence type="ECO:0000256" key="1">
    <source>
        <dbReference type="SAM" id="Phobius"/>
    </source>
</evidence>
<name>A0A8U0ILV2_9EURY</name>
<dbReference type="EMBL" id="CP096658">
    <property type="protein sequence ID" value="UPW01635.1"/>
    <property type="molecule type" value="Genomic_DNA"/>
</dbReference>
<reference evidence="2" key="1">
    <citation type="submission" date="2022-04" db="EMBL/GenBank/DDBJ databases">
        <title>Diverse halophilic archaea isolated from saline environments.</title>
        <authorList>
            <person name="Cui H.-L."/>
        </authorList>
    </citation>
    <scope>NUCLEOTIDE SEQUENCE</scope>
    <source>
        <strain evidence="2">XZYJT40</strain>
    </source>
</reference>
<accession>A0A8U0ILV2</accession>
<evidence type="ECO:0000313" key="2">
    <source>
        <dbReference type="EMBL" id="UPW01635.1"/>
    </source>
</evidence>
<feature type="transmembrane region" description="Helical" evidence="1">
    <location>
        <begin position="6"/>
        <end position="27"/>
    </location>
</feature>